<dbReference type="Proteomes" id="UP001500298">
    <property type="component" value="Unassembled WGS sequence"/>
</dbReference>
<comment type="caution">
    <text evidence="4">The sequence shown here is derived from an EMBL/GenBank/DDBJ whole genome shotgun (WGS) entry which is preliminary data.</text>
</comment>
<evidence type="ECO:0000313" key="5">
    <source>
        <dbReference type="Proteomes" id="UP001500298"/>
    </source>
</evidence>
<dbReference type="PANTHER" id="PTHR30023:SF0">
    <property type="entry name" value="PENICILLIN-SENSITIVE CARBOXYPEPTIDASE A"/>
    <property type="match status" value="1"/>
</dbReference>
<dbReference type="PRINTS" id="PR00922">
    <property type="entry name" value="DADACBPTASE3"/>
</dbReference>
<evidence type="ECO:0000256" key="1">
    <source>
        <dbReference type="ARBA" id="ARBA00006096"/>
    </source>
</evidence>
<gene>
    <name evidence="4" type="primary">dacB_2</name>
    <name evidence="4" type="ORF">GCM10023331_24580</name>
</gene>
<evidence type="ECO:0000313" key="4">
    <source>
        <dbReference type="EMBL" id="GAA4838466.1"/>
    </source>
</evidence>
<dbReference type="PANTHER" id="PTHR30023">
    <property type="entry name" value="D-ALANYL-D-ALANINE CARBOXYPEPTIDASE"/>
    <property type="match status" value="1"/>
</dbReference>
<organism evidence="4 5">
    <name type="scientific">Algivirga pacifica</name>
    <dbReference type="NCBI Taxonomy" id="1162670"/>
    <lineage>
        <taxon>Bacteria</taxon>
        <taxon>Pseudomonadati</taxon>
        <taxon>Bacteroidota</taxon>
        <taxon>Cytophagia</taxon>
        <taxon>Cytophagales</taxon>
        <taxon>Flammeovirgaceae</taxon>
        <taxon>Algivirga</taxon>
    </lineage>
</organism>
<dbReference type="InterPro" id="IPR000667">
    <property type="entry name" value="Peptidase_S13"/>
</dbReference>
<protein>
    <submittedName>
        <fullName evidence="4">Serine-type D-Ala-D-Ala carboxypeptidase</fullName>
    </submittedName>
</protein>
<comment type="similarity">
    <text evidence="1">Belongs to the peptidase S13 family.</text>
</comment>
<dbReference type="RefSeq" id="WP_345372236.1">
    <property type="nucleotide sequence ID" value="NZ_BAABJX010000036.1"/>
</dbReference>
<evidence type="ECO:0000256" key="3">
    <source>
        <dbReference type="SAM" id="Coils"/>
    </source>
</evidence>
<dbReference type="GO" id="GO:0004180">
    <property type="term" value="F:carboxypeptidase activity"/>
    <property type="evidence" value="ECO:0007669"/>
    <property type="project" value="UniProtKB-KW"/>
</dbReference>
<dbReference type="Gene3D" id="3.50.80.20">
    <property type="entry name" value="D-Ala-D-Ala carboxypeptidase C, peptidase S13"/>
    <property type="match status" value="1"/>
</dbReference>
<dbReference type="Gene3D" id="3.40.710.10">
    <property type="entry name" value="DD-peptidase/beta-lactamase superfamily"/>
    <property type="match status" value="2"/>
</dbReference>
<sequence>MKLIRVILLLSPFLILSAFSLFNEEEDLMNTVKRELKALQQEKKMQGAALGMSIWDASTGKEVMSYRSEEAMAPASVMKLVTTSTALRILGADFRFKTTIATDGSIDANGVLNGNLYLIGGGDPQLDSMDLALINWDSLGIQKINGAVVGDARIFATQQVPSTWVWQDLGNYYGTGASGLSFNENQYALYFSSKGPGMPTKVVGVEPQVPQITFFNEVVGGKVGSGDNAYIYGSPYSYEKYLRGTITPYRDRFKIKGSVPDPAFWAAWTLHDLLIKKGISIEGKPTTCRLSPELTPTELTTLSEVQSAPLHEIVKETNQKSVNLFAEVMLKMIGYQKKNEGTTAAGAEAVEEYWESQGLSLNGFFMEDGSGLSRFNAVPPALMSQIILKMKYSEEYDAFFESLAVSGESGTFKYLCKGETAHGRVFGKSGTVKRVKCYAGIIKSASGKEWVFTIMANNYGLKTRSLVQRMEEIFNLLAS</sequence>
<dbReference type="InterPro" id="IPR012338">
    <property type="entry name" value="Beta-lactam/transpept-like"/>
</dbReference>
<reference evidence="5" key="1">
    <citation type="journal article" date="2019" name="Int. J. Syst. Evol. Microbiol.">
        <title>The Global Catalogue of Microorganisms (GCM) 10K type strain sequencing project: providing services to taxonomists for standard genome sequencing and annotation.</title>
        <authorList>
            <consortium name="The Broad Institute Genomics Platform"/>
            <consortium name="The Broad Institute Genome Sequencing Center for Infectious Disease"/>
            <person name="Wu L."/>
            <person name="Ma J."/>
        </authorList>
    </citation>
    <scope>NUCLEOTIDE SEQUENCE [LARGE SCALE GENOMIC DNA]</scope>
    <source>
        <strain evidence="5">JCM 18326</strain>
    </source>
</reference>
<proteinExistence type="inferred from homology"/>
<dbReference type="EMBL" id="BAABJX010000036">
    <property type="protein sequence ID" value="GAA4838466.1"/>
    <property type="molecule type" value="Genomic_DNA"/>
</dbReference>
<feature type="coiled-coil region" evidence="3">
    <location>
        <begin position="22"/>
        <end position="49"/>
    </location>
</feature>
<dbReference type="Pfam" id="PF02113">
    <property type="entry name" value="Peptidase_S13"/>
    <property type="match status" value="1"/>
</dbReference>
<keyword evidence="2" id="KW-0378">Hydrolase</keyword>
<evidence type="ECO:0000256" key="2">
    <source>
        <dbReference type="ARBA" id="ARBA00022801"/>
    </source>
</evidence>
<keyword evidence="5" id="KW-1185">Reference proteome</keyword>
<accession>A0ABP9DHE5</accession>
<dbReference type="NCBIfam" id="TIGR00666">
    <property type="entry name" value="PBP4"/>
    <property type="match status" value="1"/>
</dbReference>
<dbReference type="SUPFAM" id="SSF56601">
    <property type="entry name" value="beta-lactamase/transpeptidase-like"/>
    <property type="match status" value="1"/>
</dbReference>
<name>A0ABP9DHE5_9BACT</name>
<keyword evidence="4" id="KW-0121">Carboxypeptidase</keyword>
<keyword evidence="3" id="KW-0175">Coiled coil</keyword>
<keyword evidence="4" id="KW-0645">Protease</keyword>